<proteinExistence type="inferred from homology"/>
<evidence type="ECO:0000256" key="1">
    <source>
        <dbReference type="ARBA" id="ARBA00008007"/>
    </source>
</evidence>
<dbReference type="SUPFAM" id="SSF53271">
    <property type="entry name" value="PRTase-like"/>
    <property type="match status" value="1"/>
</dbReference>
<keyword evidence="3" id="KW-0808">Transferase</keyword>
<dbReference type="Pfam" id="PF18912">
    <property type="entry name" value="DZR_2"/>
    <property type="match status" value="1"/>
</dbReference>
<dbReference type="AlphaFoldDB" id="A0A3B1B7L1"/>
<dbReference type="PANTHER" id="PTHR47505:SF1">
    <property type="entry name" value="DNA UTILIZATION PROTEIN YHGH"/>
    <property type="match status" value="1"/>
</dbReference>
<dbReference type="EMBL" id="UOFZ01000170">
    <property type="protein sequence ID" value="VAX14276.1"/>
    <property type="molecule type" value="Genomic_DNA"/>
</dbReference>
<evidence type="ECO:0000259" key="2">
    <source>
        <dbReference type="Pfam" id="PF18912"/>
    </source>
</evidence>
<name>A0A3B1B7L1_9ZZZZ</name>
<gene>
    <name evidence="3" type="ORF">MNBD_GAMMA24-8</name>
</gene>
<dbReference type="PANTHER" id="PTHR47505">
    <property type="entry name" value="DNA UTILIZATION PROTEIN YHGH"/>
    <property type="match status" value="1"/>
</dbReference>
<dbReference type="InterPro" id="IPR000836">
    <property type="entry name" value="PRTase_dom"/>
</dbReference>
<dbReference type="InterPro" id="IPR029057">
    <property type="entry name" value="PRTase-like"/>
</dbReference>
<reference evidence="3" key="1">
    <citation type="submission" date="2018-06" db="EMBL/GenBank/DDBJ databases">
        <authorList>
            <person name="Zhirakovskaya E."/>
        </authorList>
    </citation>
    <scope>NUCLEOTIDE SEQUENCE</scope>
</reference>
<dbReference type="InterPro" id="IPR044005">
    <property type="entry name" value="DZR_2"/>
</dbReference>
<comment type="similarity">
    <text evidence="1">Belongs to the ComF/GntX family.</text>
</comment>
<dbReference type="Gene3D" id="3.40.50.2020">
    <property type="match status" value="1"/>
</dbReference>
<feature type="domain" description="Double zinc ribbon" evidence="2">
    <location>
        <begin position="17"/>
        <end position="65"/>
    </location>
</feature>
<sequence length="236" mass="26439">MNIWLNNKQVRLNIFPCLLCGTADSNHLGICGACEQALPHNFSACRRCALPIPDTGHAQLCGQCLASPPTCYQAQVPYIYAAPLDALITGLKFRQQLYSAQLLGGLLAQHLRANLHTYPECIVPVPLHPHRLRERGYNQALELALPLARSLEIGLEKNLVQRVRQTRPQSELKLAYRGTNLRQAFQLKRSPNYRHIALVDDVITSGHTVNALAQEFHRQGVEKIEVWAIARAVCRN</sequence>
<keyword evidence="3" id="KW-0328">Glycosyltransferase</keyword>
<organism evidence="3">
    <name type="scientific">hydrothermal vent metagenome</name>
    <dbReference type="NCBI Taxonomy" id="652676"/>
    <lineage>
        <taxon>unclassified sequences</taxon>
        <taxon>metagenomes</taxon>
        <taxon>ecological metagenomes</taxon>
    </lineage>
</organism>
<accession>A0A3B1B7L1</accession>
<dbReference type="CDD" id="cd06223">
    <property type="entry name" value="PRTases_typeI"/>
    <property type="match status" value="1"/>
</dbReference>
<protein>
    <submittedName>
        <fullName evidence="3">Competence protein F homolog, phosphoribosyltransferase domain protein YhgH required for utilization of DNA as sole source of carbon and energy</fullName>
    </submittedName>
</protein>
<dbReference type="InterPro" id="IPR051910">
    <property type="entry name" value="ComF/GntX_DNA_util-trans"/>
</dbReference>
<evidence type="ECO:0000313" key="3">
    <source>
        <dbReference type="EMBL" id="VAX14276.1"/>
    </source>
</evidence>
<dbReference type="GO" id="GO:0016757">
    <property type="term" value="F:glycosyltransferase activity"/>
    <property type="evidence" value="ECO:0007669"/>
    <property type="project" value="UniProtKB-KW"/>
</dbReference>